<name>A0AAR5QIF1_DENPD</name>
<dbReference type="InterPro" id="IPR036315">
    <property type="entry name" value="BRCA2_hlx_sf"/>
</dbReference>
<dbReference type="GO" id="GO:0000724">
    <property type="term" value="P:double-strand break repair via homologous recombination"/>
    <property type="evidence" value="ECO:0007669"/>
    <property type="project" value="InterPro"/>
</dbReference>
<keyword evidence="1" id="KW-0677">Repeat</keyword>
<feature type="domain" description="BRCA2 OB3" evidence="8">
    <location>
        <begin position="1373"/>
        <end position="1508"/>
    </location>
</feature>
<organism evidence="10 11">
    <name type="scientific">Dendroctonus ponderosae</name>
    <name type="common">Mountain pine beetle</name>
    <dbReference type="NCBI Taxonomy" id="77166"/>
    <lineage>
        <taxon>Eukaryota</taxon>
        <taxon>Metazoa</taxon>
        <taxon>Ecdysozoa</taxon>
        <taxon>Arthropoda</taxon>
        <taxon>Hexapoda</taxon>
        <taxon>Insecta</taxon>
        <taxon>Pterygota</taxon>
        <taxon>Neoptera</taxon>
        <taxon>Endopterygota</taxon>
        <taxon>Coleoptera</taxon>
        <taxon>Polyphaga</taxon>
        <taxon>Cucujiformia</taxon>
        <taxon>Curculionidae</taxon>
        <taxon>Scolytinae</taxon>
        <taxon>Dendroctonus</taxon>
    </lineage>
</organism>
<dbReference type="InterPro" id="IPR015525">
    <property type="entry name" value="BRCA2"/>
</dbReference>
<protein>
    <recommendedName>
        <fullName evidence="12">Tower domain-containing protein</fullName>
    </recommendedName>
</protein>
<dbReference type="InterPro" id="IPR002093">
    <property type="entry name" value="BRCA2_repeat"/>
</dbReference>
<evidence type="ECO:0000256" key="5">
    <source>
        <dbReference type="ARBA" id="ARBA00023204"/>
    </source>
</evidence>
<feature type="compositionally biased region" description="Polar residues" evidence="6">
    <location>
        <begin position="238"/>
        <end position="251"/>
    </location>
</feature>
<dbReference type="Pfam" id="PF09104">
    <property type="entry name" value="BRCA-2_OB3"/>
    <property type="match status" value="1"/>
</dbReference>
<dbReference type="KEGG" id="dpa:109546455"/>
<dbReference type="GO" id="GO:0003677">
    <property type="term" value="F:DNA binding"/>
    <property type="evidence" value="ECO:0007669"/>
    <property type="project" value="UniProtKB-KW"/>
</dbReference>
<feature type="region of interest" description="Disordered" evidence="6">
    <location>
        <begin position="229"/>
        <end position="253"/>
    </location>
</feature>
<reference evidence="11" key="1">
    <citation type="journal article" date="2013" name="Genome Biol.">
        <title>Draft genome of the mountain pine beetle, Dendroctonus ponderosae Hopkins, a major forest pest.</title>
        <authorList>
            <person name="Keeling C.I."/>
            <person name="Yuen M.M."/>
            <person name="Liao N.Y."/>
            <person name="Docking T.R."/>
            <person name="Chan S.K."/>
            <person name="Taylor G.A."/>
            <person name="Palmquist D.L."/>
            <person name="Jackman S.D."/>
            <person name="Nguyen A."/>
            <person name="Li M."/>
            <person name="Henderson H."/>
            <person name="Janes J.K."/>
            <person name="Zhao Y."/>
            <person name="Pandoh P."/>
            <person name="Moore R."/>
            <person name="Sperling F.A."/>
            <person name="Huber D.P."/>
            <person name="Birol I."/>
            <person name="Jones S.J."/>
            <person name="Bohlmann J."/>
        </authorList>
    </citation>
    <scope>NUCLEOTIDE SEQUENCE</scope>
</reference>
<dbReference type="PROSITE" id="PS50138">
    <property type="entry name" value="BRCA2_REPEAT"/>
    <property type="match status" value="1"/>
</dbReference>
<accession>A0AAR5QIF1</accession>
<dbReference type="CDD" id="cd04493">
    <property type="entry name" value="BRCA2DBD_OB1"/>
    <property type="match status" value="1"/>
</dbReference>
<proteinExistence type="predicted"/>
<feature type="domain" description="BRCA2 OB1" evidence="7">
    <location>
        <begin position="1043"/>
        <end position="1151"/>
    </location>
</feature>
<sequence>MDSGENSEISNNEVTLPLSPVLCSGQSKKLLKNRIRNRRVLRKCKSALSYNIEYQNGSKSECNVSAAEPNPHFQNTTDQETVADRIKRLEALEKKRLQIINTISFSSIIPNDLQSNQTTDKTLARTDQILPLEECTGSTLVENTEIQRNAVNIPEFGNFQTGSGKQIAVSKPQIEISKKLFDDIFLSGVSRDNKYNYLHCNSTQTSAYNNKFCNISAREPVAQSRLDSLDPTNKDIIGNNQSPKTKIPSTDSKSKDVCEEDIFEDLSLENDAFQAASLQLEALFSSERRECSMPVLKKQINHSKENILQGTKKIFEGENFDDLIPGCHKGFQAASLLLNTSCKDGLLNLEKRDDYMPTLERQIENAAEKTRKNIFHTENLDDLNIGSNKGFQSASVHLNTSCNQPNQKLLNFEKRDESMPVLKKQIENPIEKTPDRRKNIFEGENFDDLKPACSGFQATSLHFKQPLRPSEVSSGNVTYSNKPKIFETSNMQLSATKSPQPNHNSKCSENTVRSNSSIISDNHSLNKPASLGTKQSKGSVKQRNIFADENFDDLNLGGIVFQTANTLQKQQANIYQRADKSIAAQVKKTFKDIFEGESFDSGASFTTKIFKPPTRNFKYSGDFRSPLKTILEDRSECEATNDLKGFPLLEQQQTLNISDKYSEMLEKIHAHFQCKKSGAVKPLLSIQSIGKLAETINSNKEKLNWKAKTIISRKRKICEVDSDCNISDLNCSSTTSSGSKRPKKRLGCFASPTIQVQPSGIKMATHLFQDLEPKTFSTSTPVKFENLLKPQNCNSTPIPSARKKLDSMFSPSAYNTSLDLSKTIHKSLNSTVMTVHSNTFSLSKPAEADARVWLGNLDKERLLLQEQLRIVNEKQAILAQQATILDLPMKEKIKPKPGLLYESKRKTNRVRLQEYVQYSEPGAQAGADGFLDQINPQNSHLMHFISGQRISHVTTEDGAVIIPNVDSKIGISEIEHSFKLLEGVDRTLIPSNWIRNHYKWIIWKLASYERMFPHIFDGCLSVENVMQQLKYRYDVEIDRAQRSALRKIFEADDCPQKRMVLCVSKVIKINDTYELELTDGWYPIRTVIDLPLCDQITRGKIKIGTKMIVCGAELMNCEGCHPLEATDLIHLKISFNSTRRALWWCKLGYQKQAGPFVIPLSSINMNGGKIGCLKCFILRVYPVKFLETCGSKKVWRNQKADERSEQNFYSEKFRRVDSLHNKSADNGVKSMSYKDVKNIEDPQILYDILQRSKDPENLQEMLTSTQNTILYNYSLDKSTSTHTTEWNDDKTSQRAVKALLKIKIVDACYNSDKIHDLQVWKPTENHLHELREGEIVTLFNTSCSSVWGLNASQNTQFKIEGRSSDRKFEKFKRKVTHIKDMETFFDNSLFNEFDTVGIVVKKIINEADQQVWMADREQRLLLINICDSPKNILVLDMINEGQIVSVCNLIFQHHLDTHSFAVGNHYVIFARYSKHKHLQEALDGLEKDFKDIDRHDFILRCTSKIKHIGLEKVGRNPMDLDDMECSQITTTDIALLECLEKLA</sequence>
<keyword evidence="4" id="KW-0233">DNA recombination</keyword>
<evidence type="ECO:0000259" key="8">
    <source>
        <dbReference type="Pfam" id="PF09104"/>
    </source>
</evidence>
<dbReference type="InterPro" id="IPR015188">
    <property type="entry name" value="BRCA2_OB_3"/>
</dbReference>
<dbReference type="PANTHER" id="PTHR11289:SF0">
    <property type="entry name" value="BREAST CANCER TYPE 2 SUSCEPTIBILITY PROTEIN"/>
    <property type="match status" value="1"/>
</dbReference>
<dbReference type="InterPro" id="IPR015252">
    <property type="entry name" value="BRCA2_hlx"/>
</dbReference>
<dbReference type="Gene3D" id="2.40.50.140">
    <property type="entry name" value="Nucleic acid-binding proteins"/>
    <property type="match status" value="3"/>
</dbReference>
<evidence type="ECO:0000259" key="7">
    <source>
        <dbReference type="Pfam" id="PF09103"/>
    </source>
</evidence>
<feature type="region of interest" description="Disordered" evidence="6">
    <location>
        <begin position="494"/>
        <end position="513"/>
    </location>
</feature>
<keyword evidence="5" id="KW-0234">DNA repair</keyword>
<dbReference type="SUPFAM" id="SSF81878">
    <property type="entry name" value="BRCA2 tower domain"/>
    <property type="match status" value="1"/>
</dbReference>
<dbReference type="GO" id="GO:0006355">
    <property type="term" value="P:regulation of DNA-templated transcription"/>
    <property type="evidence" value="ECO:0007669"/>
    <property type="project" value="TreeGrafter"/>
</dbReference>
<reference evidence="10" key="2">
    <citation type="submission" date="2024-08" db="UniProtKB">
        <authorList>
            <consortium name="EnsemblMetazoa"/>
        </authorList>
    </citation>
    <scope>IDENTIFICATION</scope>
</reference>
<evidence type="ECO:0000256" key="1">
    <source>
        <dbReference type="ARBA" id="ARBA00022737"/>
    </source>
</evidence>
<dbReference type="InterPro" id="IPR012340">
    <property type="entry name" value="NA-bd_OB-fold"/>
</dbReference>
<dbReference type="GO" id="GO:0005634">
    <property type="term" value="C:nucleus"/>
    <property type="evidence" value="ECO:0007669"/>
    <property type="project" value="TreeGrafter"/>
</dbReference>
<evidence type="ECO:0000256" key="4">
    <source>
        <dbReference type="ARBA" id="ARBA00023172"/>
    </source>
</evidence>
<dbReference type="SUPFAM" id="SSF81872">
    <property type="entry name" value="BRCA2 helical domain"/>
    <property type="match status" value="1"/>
</dbReference>
<evidence type="ECO:0000313" key="11">
    <source>
        <dbReference type="Proteomes" id="UP000019118"/>
    </source>
</evidence>
<keyword evidence="11" id="KW-1185">Reference proteome</keyword>
<feature type="region of interest" description="Disordered" evidence="6">
    <location>
        <begin position="518"/>
        <end position="537"/>
    </location>
</feature>
<evidence type="ECO:0000256" key="2">
    <source>
        <dbReference type="ARBA" id="ARBA00022763"/>
    </source>
</evidence>
<keyword evidence="3" id="KW-0238">DNA-binding</keyword>
<keyword evidence="2" id="KW-0227">DNA damage</keyword>
<dbReference type="SUPFAM" id="SSF50249">
    <property type="entry name" value="Nucleic acid-binding proteins"/>
    <property type="match status" value="3"/>
</dbReference>
<dbReference type="Pfam" id="PF09103">
    <property type="entry name" value="BRCA-2_OB1"/>
    <property type="match status" value="1"/>
</dbReference>
<evidence type="ECO:0008006" key="12">
    <source>
        <dbReference type="Google" id="ProtNLM"/>
    </source>
</evidence>
<dbReference type="Pfam" id="PF09169">
    <property type="entry name" value="BRCA-2_helical"/>
    <property type="match status" value="1"/>
</dbReference>
<evidence type="ECO:0000256" key="6">
    <source>
        <dbReference type="SAM" id="MobiDB-lite"/>
    </source>
</evidence>
<dbReference type="InterPro" id="IPR015187">
    <property type="entry name" value="BRCA2_OB_1"/>
</dbReference>
<feature type="domain" description="Breast cancer type 2 susceptibility protein helical" evidence="9">
    <location>
        <begin position="886"/>
        <end position="1039"/>
    </location>
</feature>
<evidence type="ECO:0000313" key="10">
    <source>
        <dbReference type="EnsemblMetazoa" id="XP_019772976.1"/>
    </source>
</evidence>
<dbReference type="EnsemblMetazoa" id="XM_019917417.1">
    <property type="protein sequence ID" value="XP_019772976.1"/>
    <property type="gene ID" value="LOC109546455"/>
</dbReference>
<dbReference type="GeneID" id="109546455"/>
<dbReference type="PANTHER" id="PTHR11289">
    <property type="entry name" value="BREAST CANCER TYPE 2 SUSCEPTIBILITY PROTEIN BRCA2"/>
    <property type="match status" value="1"/>
</dbReference>
<evidence type="ECO:0000256" key="3">
    <source>
        <dbReference type="ARBA" id="ARBA00023125"/>
    </source>
</evidence>
<dbReference type="Proteomes" id="UP000019118">
    <property type="component" value="Unassembled WGS sequence"/>
</dbReference>
<evidence type="ECO:0000259" key="9">
    <source>
        <dbReference type="Pfam" id="PF09169"/>
    </source>
</evidence>